<evidence type="ECO:0000256" key="3">
    <source>
        <dbReference type="ARBA" id="ARBA00022448"/>
    </source>
</evidence>
<dbReference type="GO" id="GO:0015031">
    <property type="term" value="P:protein transport"/>
    <property type="evidence" value="ECO:0007669"/>
    <property type="project" value="UniProtKB-KW"/>
</dbReference>
<keyword evidence="5" id="KW-0653">Protein transport</keyword>
<proteinExistence type="inferred from homology"/>
<comment type="caution">
    <text evidence="11">The sequence shown here is derived from an EMBL/GenBank/DDBJ whole genome shotgun (WGS) entry which is preliminary data.</text>
</comment>
<organism evidence="11 12">
    <name type="scientific">[Myrmecia] bisecta</name>
    <dbReference type="NCBI Taxonomy" id="41462"/>
    <lineage>
        <taxon>Eukaryota</taxon>
        <taxon>Viridiplantae</taxon>
        <taxon>Chlorophyta</taxon>
        <taxon>core chlorophytes</taxon>
        <taxon>Trebouxiophyceae</taxon>
        <taxon>Trebouxiales</taxon>
        <taxon>Trebouxiaceae</taxon>
        <taxon>Myrmecia</taxon>
    </lineage>
</organism>
<evidence type="ECO:0000256" key="1">
    <source>
        <dbReference type="ARBA" id="ARBA00004409"/>
    </source>
</evidence>
<dbReference type="PANTHER" id="PTHR21094">
    <property type="entry name" value="GOS-28 SNARE- RELATED"/>
    <property type="match status" value="1"/>
</dbReference>
<dbReference type="GO" id="GO:0005801">
    <property type="term" value="C:cis-Golgi network"/>
    <property type="evidence" value="ECO:0007669"/>
    <property type="project" value="InterPro"/>
</dbReference>
<dbReference type="GO" id="GO:0006906">
    <property type="term" value="P:vesicle fusion"/>
    <property type="evidence" value="ECO:0007669"/>
    <property type="project" value="TreeGrafter"/>
</dbReference>
<dbReference type="AlphaFoldDB" id="A0AAW1Q7R9"/>
<comment type="subcellular location">
    <subcellularLocation>
        <location evidence="1">Golgi apparatus membrane</location>
        <topology evidence="1">Single-pass type IV membrane protein</topology>
    </subcellularLocation>
</comment>
<name>A0AAW1Q7R9_9CHLO</name>
<keyword evidence="4 10" id="KW-0812">Transmembrane</keyword>
<keyword evidence="9" id="KW-0175">Coiled coil</keyword>
<dbReference type="Pfam" id="PF12352">
    <property type="entry name" value="V-SNARE_C"/>
    <property type="match status" value="1"/>
</dbReference>
<evidence type="ECO:0000256" key="9">
    <source>
        <dbReference type="SAM" id="Coils"/>
    </source>
</evidence>
<reference evidence="11 12" key="1">
    <citation type="journal article" date="2024" name="Nat. Commun.">
        <title>Phylogenomics reveals the evolutionary origins of lichenization in chlorophyte algae.</title>
        <authorList>
            <person name="Puginier C."/>
            <person name="Libourel C."/>
            <person name="Otte J."/>
            <person name="Skaloud P."/>
            <person name="Haon M."/>
            <person name="Grisel S."/>
            <person name="Petersen M."/>
            <person name="Berrin J.G."/>
            <person name="Delaux P.M."/>
            <person name="Dal Grande F."/>
            <person name="Keller J."/>
        </authorList>
    </citation>
    <scope>NUCLEOTIDE SEQUENCE [LARGE SCALE GENOMIC DNA]</scope>
    <source>
        <strain evidence="11 12">SAG 2043</strain>
    </source>
</reference>
<evidence type="ECO:0000313" key="11">
    <source>
        <dbReference type="EMBL" id="KAK9817986.1"/>
    </source>
</evidence>
<comment type="similarity">
    <text evidence="2">Belongs to the GOSR1 family.</text>
</comment>
<dbReference type="EMBL" id="JALJOR010000004">
    <property type="protein sequence ID" value="KAK9817986.1"/>
    <property type="molecule type" value="Genomic_DNA"/>
</dbReference>
<dbReference type="PIRSF" id="PIRSF027109">
    <property type="entry name" value="Golgi_SNARE"/>
    <property type="match status" value="1"/>
</dbReference>
<evidence type="ECO:0000256" key="4">
    <source>
        <dbReference type="ARBA" id="ARBA00022692"/>
    </source>
</evidence>
<dbReference type="GO" id="GO:0005797">
    <property type="term" value="C:Golgi medial cisterna"/>
    <property type="evidence" value="ECO:0007669"/>
    <property type="project" value="TreeGrafter"/>
</dbReference>
<dbReference type="InterPro" id="IPR023601">
    <property type="entry name" value="Golgi_SNAP_su1"/>
</dbReference>
<evidence type="ECO:0000256" key="5">
    <source>
        <dbReference type="ARBA" id="ARBA00022927"/>
    </source>
</evidence>
<keyword evidence="7" id="KW-0333">Golgi apparatus</keyword>
<accession>A0AAW1Q7R9</accession>
<feature type="coiled-coil region" evidence="9">
    <location>
        <begin position="80"/>
        <end position="139"/>
    </location>
</feature>
<keyword evidence="3" id="KW-0813">Transport</keyword>
<keyword evidence="8 10" id="KW-0472">Membrane</keyword>
<sequence length="257" mass="27374">MLGSSQPPVGRECAVAYPSTAGTRSPAASLPMGQDLHRWEDLRKQARKLEGDLDIKLAAYGKLCSGYDGTFGGESGLASHQAAQAKAAELEALLASLSDVNDSMSSTIAGASDARTHTLKRHRDILQEYTQEFRRLSSAFGAARDRADLFTGSSDAAPLMGTLGGTGLLLRERGILHGANTALDDAFGQAQSVAGSLGEQRRLFDNVGNKLSHIVARYPAVNGLLTAIRRKKSKDTLILSAVIAGCTLFIIIYWLNK</sequence>
<dbReference type="GO" id="GO:0048219">
    <property type="term" value="P:inter-Golgi cisterna vesicle-mediated transport"/>
    <property type="evidence" value="ECO:0007669"/>
    <property type="project" value="TreeGrafter"/>
</dbReference>
<dbReference type="GO" id="GO:0031201">
    <property type="term" value="C:SNARE complex"/>
    <property type="evidence" value="ECO:0007669"/>
    <property type="project" value="TreeGrafter"/>
</dbReference>
<dbReference type="GO" id="GO:0006888">
    <property type="term" value="P:endoplasmic reticulum to Golgi vesicle-mediated transport"/>
    <property type="evidence" value="ECO:0007669"/>
    <property type="project" value="InterPro"/>
</dbReference>
<keyword evidence="6 10" id="KW-1133">Transmembrane helix</keyword>
<dbReference type="GO" id="GO:0005484">
    <property type="term" value="F:SNAP receptor activity"/>
    <property type="evidence" value="ECO:0007669"/>
    <property type="project" value="TreeGrafter"/>
</dbReference>
<gene>
    <name evidence="11" type="ORF">WJX72_005378</name>
</gene>
<dbReference type="PANTHER" id="PTHR21094:SF2">
    <property type="entry name" value="GOLGI SNAP RECEPTOR COMPLEX MEMBER 1"/>
    <property type="match status" value="1"/>
</dbReference>
<keyword evidence="12" id="KW-1185">Reference proteome</keyword>
<evidence type="ECO:0000256" key="10">
    <source>
        <dbReference type="SAM" id="Phobius"/>
    </source>
</evidence>
<dbReference type="Proteomes" id="UP001489004">
    <property type="component" value="Unassembled WGS sequence"/>
</dbReference>
<protein>
    <recommendedName>
        <fullName evidence="13">Golgi SNAP receptor complex member 1</fullName>
    </recommendedName>
</protein>
<evidence type="ECO:0000313" key="12">
    <source>
        <dbReference type="Proteomes" id="UP001489004"/>
    </source>
</evidence>
<evidence type="ECO:0008006" key="13">
    <source>
        <dbReference type="Google" id="ProtNLM"/>
    </source>
</evidence>
<evidence type="ECO:0000256" key="2">
    <source>
        <dbReference type="ARBA" id="ARBA00008473"/>
    </source>
</evidence>
<dbReference type="GO" id="GO:0000139">
    <property type="term" value="C:Golgi membrane"/>
    <property type="evidence" value="ECO:0007669"/>
    <property type="project" value="UniProtKB-SubCell"/>
</dbReference>
<evidence type="ECO:0000256" key="8">
    <source>
        <dbReference type="ARBA" id="ARBA00023136"/>
    </source>
</evidence>
<feature type="transmembrane region" description="Helical" evidence="10">
    <location>
        <begin position="237"/>
        <end position="255"/>
    </location>
</feature>
<evidence type="ECO:0000256" key="7">
    <source>
        <dbReference type="ARBA" id="ARBA00023034"/>
    </source>
</evidence>
<evidence type="ECO:0000256" key="6">
    <source>
        <dbReference type="ARBA" id="ARBA00022989"/>
    </source>
</evidence>